<evidence type="ECO:0000313" key="2">
    <source>
        <dbReference type="Proteomes" id="UP000076962"/>
    </source>
</evidence>
<reference evidence="1 2" key="1">
    <citation type="submission" date="2016-05" db="EMBL/GenBank/DDBJ databases">
        <title>Single-cell genome of chain-forming Candidatus Thiomargarita nelsonii and comparison to other large sulfur-oxidizing bacteria.</title>
        <authorList>
            <person name="Winkel M."/>
            <person name="Salman V."/>
            <person name="Woyke T."/>
            <person name="Schulz-Vogt H."/>
            <person name="Richter M."/>
            <person name="Flood B."/>
            <person name="Bailey J."/>
            <person name="Amann R."/>
            <person name="Mussmann M."/>
        </authorList>
    </citation>
    <scope>NUCLEOTIDE SEQUENCE [LARGE SCALE GENOMIC DNA]</scope>
    <source>
        <strain evidence="1 2">THI036</strain>
    </source>
</reference>
<gene>
    <name evidence="1" type="ORF">THIOM_001323</name>
</gene>
<name>A0A176S4J4_9GAMM</name>
<sequence>MRIREESHQKAVLDVYSHPDIAFPDCIRYDLSFRVPTRGGNLRNLDGPRFLLSSK</sequence>
<accession>A0A176S4J4</accession>
<dbReference type="Proteomes" id="UP000076962">
    <property type="component" value="Unassembled WGS sequence"/>
</dbReference>
<proteinExistence type="predicted"/>
<evidence type="ECO:0000313" key="1">
    <source>
        <dbReference type="EMBL" id="OAD22857.1"/>
    </source>
</evidence>
<organism evidence="1 2">
    <name type="scientific">Candidatus Thiomargarita nelsonii</name>
    <dbReference type="NCBI Taxonomy" id="1003181"/>
    <lineage>
        <taxon>Bacteria</taxon>
        <taxon>Pseudomonadati</taxon>
        <taxon>Pseudomonadota</taxon>
        <taxon>Gammaproteobacteria</taxon>
        <taxon>Thiotrichales</taxon>
        <taxon>Thiotrichaceae</taxon>
        <taxon>Thiomargarita</taxon>
    </lineage>
</organism>
<comment type="caution">
    <text evidence="1">The sequence shown here is derived from an EMBL/GenBank/DDBJ whole genome shotgun (WGS) entry which is preliminary data.</text>
</comment>
<dbReference type="AlphaFoldDB" id="A0A176S4J4"/>
<protein>
    <submittedName>
        <fullName evidence="1">Uncharacterized protein</fullName>
    </submittedName>
</protein>
<dbReference type="EMBL" id="LUTY01000699">
    <property type="protein sequence ID" value="OAD22857.1"/>
    <property type="molecule type" value="Genomic_DNA"/>
</dbReference>
<keyword evidence="2" id="KW-1185">Reference proteome</keyword>